<feature type="coiled-coil region" evidence="7">
    <location>
        <begin position="257"/>
        <end position="326"/>
    </location>
</feature>
<keyword evidence="4 7" id="KW-0175">Coiled coil</keyword>
<dbReference type="Gene3D" id="3.30.70.1620">
    <property type="match status" value="1"/>
</dbReference>
<dbReference type="PANTHER" id="PTHR18937:SF12">
    <property type="entry name" value="STRUCTURAL MAINTENANCE OF CHROMOSOMES PROTEIN"/>
    <property type="match status" value="1"/>
</dbReference>
<evidence type="ECO:0000256" key="1">
    <source>
        <dbReference type="ARBA" id="ARBA00004123"/>
    </source>
</evidence>
<dbReference type="Gene3D" id="3.40.50.300">
    <property type="entry name" value="P-loop containing nucleotide triphosphate hydrolases"/>
    <property type="match status" value="1"/>
</dbReference>
<evidence type="ECO:0000256" key="7">
    <source>
        <dbReference type="SAM" id="Coils"/>
    </source>
</evidence>
<dbReference type="GO" id="GO:0003677">
    <property type="term" value="F:DNA binding"/>
    <property type="evidence" value="ECO:0007669"/>
    <property type="project" value="TreeGrafter"/>
</dbReference>
<dbReference type="Proteomes" id="UP000027135">
    <property type="component" value="Unassembled WGS sequence"/>
</dbReference>
<dbReference type="GO" id="GO:0051301">
    <property type="term" value="P:cell division"/>
    <property type="evidence" value="ECO:0007669"/>
    <property type="project" value="UniProtKB-KW"/>
</dbReference>
<gene>
    <name evidence="9" type="ORF">L798_01216</name>
</gene>
<dbReference type="GO" id="GO:0005524">
    <property type="term" value="F:ATP binding"/>
    <property type="evidence" value="ECO:0007669"/>
    <property type="project" value="InterPro"/>
</dbReference>
<dbReference type="GO" id="GO:0008278">
    <property type="term" value="C:cohesin complex"/>
    <property type="evidence" value="ECO:0007669"/>
    <property type="project" value="TreeGrafter"/>
</dbReference>
<sequence>MFDSDLCLSRNLSVPSGENVKLLYDVIHCSTPVMEPAVKFSVSNCLVCETADTARYLAYEMDSTVKYNAVSLDGTYYHKGGIVSSGKASLQQKAKRWLGQEILEAQNRKTKLREKLQELQKRCRMAPNARETSDEICSLETRVKYAKEDRNRVSEKVIELQSQLERLNAQSADVDSLIADLEQKMLDHSNERQTIQNEMNLLEDAVFADFCDKIGVANIREYEGIGLRSYKEKAEKRIELSSHKQNIMTQLQYEHEKRTARNGMLKKEQELKELEGKLESEKCNVQESEEDKANYKQKFEDLKLKLESTKETFLSAEKEVTKAKDDVKTLAEDIKEGSSQLSSMRLKSENLKYERHTLLLQCKVQGLNIPMTQGTMADIHESSFNESFSSSQGMEQDEKRIIIDYARLSESYKEASDVKKVVRQLGLNIEDTMFKIRSANPNMKVVDEFDAIQSALKNICSEAESAVKILRHDGHRFKQIRDDRTHKFMECFNFLETEVDNVYKKLYEAQNGEAILTLENAEEPYLAGVRYSVQVPGKKCVAMDCLSGGEAAMASLAFMFALNRYRKAPIIILDEPDGSLDQRNVMRFAKFLKQNNHSQIIVITHRYRSAYAVVADDVTGVVKETENGLTVSKMNIVDLAEYQMPDEEM</sequence>
<dbReference type="Pfam" id="PF02463">
    <property type="entry name" value="SMC_N"/>
    <property type="match status" value="1"/>
</dbReference>
<dbReference type="InParanoid" id="A0A067QIJ3"/>
<dbReference type="PANTHER" id="PTHR18937">
    <property type="entry name" value="STRUCTURAL MAINTENANCE OF CHROMOSOMES SMC FAMILY MEMBER"/>
    <property type="match status" value="1"/>
</dbReference>
<feature type="coiled-coil region" evidence="7">
    <location>
        <begin position="150"/>
        <end position="205"/>
    </location>
</feature>
<dbReference type="eggNOG" id="KOG0018">
    <property type="taxonomic scope" value="Eukaryota"/>
</dbReference>
<evidence type="ECO:0000256" key="2">
    <source>
        <dbReference type="ARBA" id="ARBA00022618"/>
    </source>
</evidence>
<comment type="subcellular location">
    <subcellularLocation>
        <location evidence="1">Nucleus</location>
    </subcellularLocation>
</comment>
<evidence type="ECO:0000256" key="6">
    <source>
        <dbReference type="ARBA" id="ARBA00023306"/>
    </source>
</evidence>
<keyword evidence="2" id="KW-0132">Cell division</keyword>
<dbReference type="InterPro" id="IPR027417">
    <property type="entry name" value="P-loop_NTPase"/>
</dbReference>
<feature type="domain" description="RecF/RecN/SMC N-terminal" evidence="8">
    <location>
        <begin position="242"/>
        <end position="624"/>
    </location>
</feature>
<reference evidence="9 10" key="1">
    <citation type="journal article" date="2014" name="Nat. Commun.">
        <title>Molecular traces of alternative social organization in a termite genome.</title>
        <authorList>
            <person name="Terrapon N."/>
            <person name="Li C."/>
            <person name="Robertson H.M."/>
            <person name="Ji L."/>
            <person name="Meng X."/>
            <person name="Booth W."/>
            <person name="Chen Z."/>
            <person name="Childers C.P."/>
            <person name="Glastad K.M."/>
            <person name="Gokhale K."/>
            <person name="Gowin J."/>
            <person name="Gronenberg W."/>
            <person name="Hermansen R.A."/>
            <person name="Hu H."/>
            <person name="Hunt B.G."/>
            <person name="Huylmans A.K."/>
            <person name="Khalil S.M."/>
            <person name="Mitchell R.D."/>
            <person name="Munoz-Torres M.C."/>
            <person name="Mustard J.A."/>
            <person name="Pan H."/>
            <person name="Reese J.T."/>
            <person name="Scharf M.E."/>
            <person name="Sun F."/>
            <person name="Vogel H."/>
            <person name="Xiao J."/>
            <person name="Yang W."/>
            <person name="Yang Z."/>
            <person name="Yang Z."/>
            <person name="Zhou J."/>
            <person name="Zhu J."/>
            <person name="Brent C.S."/>
            <person name="Elsik C.G."/>
            <person name="Goodisman M.A."/>
            <person name="Liberles D.A."/>
            <person name="Roe R.M."/>
            <person name="Vargo E.L."/>
            <person name="Vilcinskas A."/>
            <person name="Wang J."/>
            <person name="Bornberg-Bauer E."/>
            <person name="Korb J."/>
            <person name="Zhang G."/>
            <person name="Liebig J."/>
        </authorList>
    </citation>
    <scope>NUCLEOTIDE SEQUENCE [LARGE SCALE GENOMIC DNA]</scope>
    <source>
        <tissue evidence="9">Whole organism</tissue>
    </source>
</reference>
<dbReference type="SUPFAM" id="SSF52540">
    <property type="entry name" value="P-loop containing nucleoside triphosphate hydrolases"/>
    <property type="match status" value="1"/>
</dbReference>
<evidence type="ECO:0000256" key="3">
    <source>
        <dbReference type="ARBA" id="ARBA00022776"/>
    </source>
</evidence>
<keyword evidence="10" id="KW-1185">Reference proteome</keyword>
<protein>
    <submittedName>
        <fullName evidence="9">Structural maintenance of chromosomes protein 1A</fullName>
    </submittedName>
</protein>
<dbReference type="InterPro" id="IPR036277">
    <property type="entry name" value="SMC_hinge_sf"/>
</dbReference>
<dbReference type="GO" id="GO:0005634">
    <property type="term" value="C:nucleus"/>
    <property type="evidence" value="ECO:0007669"/>
    <property type="project" value="UniProtKB-SubCell"/>
</dbReference>
<keyword evidence="5" id="KW-0539">Nucleus</keyword>
<organism evidence="9 10">
    <name type="scientific">Zootermopsis nevadensis</name>
    <name type="common">Dampwood termite</name>
    <dbReference type="NCBI Taxonomy" id="136037"/>
    <lineage>
        <taxon>Eukaryota</taxon>
        <taxon>Metazoa</taxon>
        <taxon>Ecdysozoa</taxon>
        <taxon>Arthropoda</taxon>
        <taxon>Hexapoda</taxon>
        <taxon>Insecta</taxon>
        <taxon>Pterygota</taxon>
        <taxon>Neoptera</taxon>
        <taxon>Polyneoptera</taxon>
        <taxon>Dictyoptera</taxon>
        <taxon>Blattodea</taxon>
        <taxon>Blattoidea</taxon>
        <taxon>Termitoidae</taxon>
        <taxon>Termopsidae</taxon>
        <taxon>Zootermopsis</taxon>
    </lineage>
</organism>
<evidence type="ECO:0000256" key="5">
    <source>
        <dbReference type="ARBA" id="ARBA00023242"/>
    </source>
</evidence>
<dbReference type="SUPFAM" id="SSF75553">
    <property type="entry name" value="Smc hinge domain"/>
    <property type="match status" value="1"/>
</dbReference>
<dbReference type="InterPro" id="IPR003395">
    <property type="entry name" value="RecF/RecN/SMC_N"/>
</dbReference>
<keyword evidence="3" id="KW-0498">Mitosis</keyword>
<dbReference type="STRING" id="136037.A0A067QIJ3"/>
<dbReference type="AlphaFoldDB" id="A0A067QIJ3"/>
<evidence type="ECO:0000313" key="10">
    <source>
        <dbReference type="Proteomes" id="UP000027135"/>
    </source>
</evidence>
<keyword evidence="6" id="KW-0131">Cell cycle</keyword>
<evidence type="ECO:0000256" key="4">
    <source>
        <dbReference type="ARBA" id="ARBA00023054"/>
    </source>
</evidence>
<dbReference type="OMA" id="TEQCELE"/>
<accession>A0A067QIJ3</accession>
<evidence type="ECO:0000259" key="8">
    <source>
        <dbReference type="Pfam" id="PF02463"/>
    </source>
</evidence>
<dbReference type="GO" id="GO:0007062">
    <property type="term" value="P:sister chromatid cohesion"/>
    <property type="evidence" value="ECO:0007669"/>
    <property type="project" value="TreeGrafter"/>
</dbReference>
<evidence type="ECO:0000313" key="9">
    <source>
        <dbReference type="EMBL" id="KDR08460.1"/>
    </source>
</evidence>
<name>A0A067QIJ3_ZOONE</name>
<proteinExistence type="predicted"/>
<dbReference type="EMBL" id="KK853326">
    <property type="protein sequence ID" value="KDR08460.1"/>
    <property type="molecule type" value="Genomic_DNA"/>
</dbReference>